<gene>
    <name evidence="2" type="ORF">HMPREF9456_00711</name>
</gene>
<dbReference type="Proteomes" id="UP000006420">
    <property type="component" value="Unassembled WGS sequence"/>
</dbReference>
<evidence type="ECO:0000259" key="1">
    <source>
        <dbReference type="Pfam" id="PF13304"/>
    </source>
</evidence>
<dbReference type="GO" id="GO:0006302">
    <property type="term" value="P:double-strand break repair"/>
    <property type="evidence" value="ECO:0007669"/>
    <property type="project" value="TreeGrafter"/>
</dbReference>
<dbReference type="Gene3D" id="3.40.50.300">
    <property type="entry name" value="P-loop containing nucleotide triphosphate hydrolases"/>
    <property type="match status" value="1"/>
</dbReference>
<sequence>MVEYIKIQGFKSIKEVELELKPVNILIGGNGAGKSNFISFFKLLNAIANRRLQRFLLEEDVDKLLYFGRKTTSELYGKVVFTEGDEDNNAYYFNLIQNNIGGLFIDVEGSGYRVEYDNDSYNYFNNRNLEESEFARSTEYKRNRILNNYLASFRVFHFHDTSNTSFLRKGCDIADNSYLKPDGRNLPAMLYLLKEVHPIMFTRIEKIIQSIAPYISKFILEPSALNSREIELRWVDKGDPESNFSAYQLSDGTLRFIALAVLLMQPNPPSVIIIDEPELGLHPFAIGKLAGMMQIASNKAQIIAATQSPSLISNFSPNDVIVIDKSESENQTVFSRLNADTLASWLEDYTLGDLWERNIINAAQPFQK</sequence>
<feature type="domain" description="ATPase AAA-type core" evidence="1">
    <location>
        <begin position="23"/>
        <end position="313"/>
    </location>
</feature>
<dbReference type="InterPro" id="IPR003959">
    <property type="entry name" value="ATPase_AAA_core"/>
</dbReference>
<dbReference type="SUPFAM" id="SSF52540">
    <property type="entry name" value="P-loop containing nucleoside triphosphate hydrolases"/>
    <property type="match status" value="1"/>
</dbReference>
<dbReference type="RefSeq" id="WP_006842082.1">
    <property type="nucleotide sequence ID" value="NZ_AQWJ01000001.1"/>
</dbReference>
<dbReference type="Pfam" id="PF13304">
    <property type="entry name" value="AAA_21"/>
    <property type="match status" value="1"/>
</dbReference>
<comment type="caution">
    <text evidence="2">The sequence shown here is derived from an EMBL/GenBank/DDBJ whole genome shotgun (WGS) entry which is preliminary data.</text>
</comment>
<evidence type="ECO:0000313" key="2">
    <source>
        <dbReference type="EMBL" id="EGK04958.1"/>
    </source>
</evidence>
<dbReference type="PANTHER" id="PTHR32182">
    <property type="entry name" value="DNA REPLICATION AND REPAIR PROTEIN RECF"/>
    <property type="match status" value="1"/>
</dbReference>
<dbReference type="PIRSF" id="PIRSF029347">
    <property type="entry name" value="RecF"/>
    <property type="match status" value="1"/>
</dbReference>
<dbReference type="GO" id="GO:0000731">
    <property type="term" value="P:DNA synthesis involved in DNA repair"/>
    <property type="evidence" value="ECO:0007669"/>
    <property type="project" value="TreeGrafter"/>
</dbReference>
<dbReference type="EMBL" id="ADLW01000002">
    <property type="protein sequence ID" value="EGK04958.1"/>
    <property type="molecule type" value="Genomic_DNA"/>
</dbReference>
<dbReference type="GO" id="GO:0005524">
    <property type="term" value="F:ATP binding"/>
    <property type="evidence" value="ECO:0007669"/>
    <property type="project" value="InterPro"/>
</dbReference>
<keyword evidence="3" id="KW-1185">Reference proteome</keyword>
<dbReference type="CDD" id="cd00267">
    <property type="entry name" value="ABC_ATPase"/>
    <property type="match status" value="1"/>
</dbReference>
<dbReference type="GeneID" id="78081391"/>
<dbReference type="GO" id="GO:0016887">
    <property type="term" value="F:ATP hydrolysis activity"/>
    <property type="evidence" value="ECO:0007669"/>
    <property type="project" value="InterPro"/>
</dbReference>
<accession>F8WXK2</accession>
<reference evidence="2 3" key="1">
    <citation type="submission" date="2011-04" db="EMBL/GenBank/DDBJ databases">
        <title>The Genome Sequence of Dysgonomonas mossii DSM 22836.</title>
        <authorList>
            <consortium name="The Broad Institute Genome Sequencing Platform"/>
            <person name="Earl A."/>
            <person name="Ward D."/>
            <person name="Feldgarden M."/>
            <person name="Gevers D."/>
            <person name="Pudlo N."/>
            <person name="Martens E."/>
            <person name="Allen-Vercoe E."/>
            <person name="Young S.K."/>
            <person name="Zeng Q."/>
            <person name="Gargeya S."/>
            <person name="Fitzgerald M."/>
            <person name="Haas B."/>
            <person name="Abouelleil A."/>
            <person name="Alvarado L."/>
            <person name="Arachchi H.M."/>
            <person name="Berlin A."/>
            <person name="Brown A."/>
            <person name="Chapman S.B."/>
            <person name="Chen Z."/>
            <person name="Dunbar C."/>
            <person name="Freedman E."/>
            <person name="Gearin G."/>
            <person name="Gellesch M."/>
            <person name="Goldberg J."/>
            <person name="Griggs A."/>
            <person name="Gujja S."/>
            <person name="Heiman D."/>
            <person name="Howarth C."/>
            <person name="Larson L."/>
            <person name="Lui A."/>
            <person name="MacDonald P.J.P."/>
            <person name="Mehta T."/>
            <person name="Montmayeur A."/>
            <person name="Murphy C."/>
            <person name="Neiman D."/>
            <person name="Pearson M."/>
            <person name="Priest M."/>
            <person name="Roberts A."/>
            <person name="Saif S."/>
            <person name="Shea T."/>
            <person name="Shenoy N."/>
            <person name="Sisk P."/>
            <person name="Stolte C."/>
            <person name="Sykes S."/>
            <person name="Yandava C."/>
            <person name="Wortman J."/>
            <person name="Nusbaum C."/>
            <person name="Birren B."/>
        </authorList>
    </citation>
    <scope>NUCLEOTIDE SEQUENCE [LARGE SCALE GENOMIC DNA]</scope>
    <source>
        <strain evidence="2 3">DSM 22836</strain>
    </source>
</reference>
<dbReference type="AlphaFoldDB" id="F8WXK2"/>
<proteinExistence type="predicted"/>
<dbReference type="PANTHER" id="PTHR32182:SF22">
    <property type="entry name" value="ATP-DEPENDENT ENDONUCLEASE, OLD FAMILY-RELATED"/>
    <property type="match status" value="1"/>
</dbReference>
<dbReference type="InterPro" id="IPR014555">
    <property type="entry name" value="RecF-like"/>
</dbReference>
<evidence type="ECO:0000313" key="3">
    <source>
        <dbReference type="Proteomes" id="UP000006420"/>
    </source>
</evidence>
<dbReference type="STRING" id="742767.HMPREF9456_00711"/>
<dbReference type="HOGENOM" id="CLU_035814_1_1_10"/>
<name>F8WXK2_9BACT</name>
<dbReference type="OrthoDB" id="9805802at2"/>
<protein>
    <recommendedName>
        <fullName evidence="1">ATPase AAA-type core domain-containing protein</fullName>
    </recommendedName>
</protein>
<dbReference type="InterPro" id="IPR027417">
    <property type="entry name" value="P-loop_NTPase"/>
</dbReference>
<organism evidence="2 3">
    <name type="scientific">Dysgonomonas mossii DSM 22836</name>
    <dbReference type="NCBI Taxonomy" id="742767"/>
    <lineage>
        <taxon>Bacteria</taxon>
        <taxon>Pseudomonadati</taxon>
        <taxon>Bacteroidota</taxon>
        <taxon>Bacteroidia</taxon>
        <taxon>Bacteroidales</taxon>
        <taxon>Dysgonomonadaceae</taxon>
        <taxon>Dysgonomonas</taxon>
    </lineage>
</organism>
<dbReference type="eggNOG" id="COG4637">
    <property type="taxonomic scope" value="Bacteria"/>
</dbReference>